<organism evidence="2">
    <name type="scientific">Candidatus Kentrum sp. SD</name>
    <dbReference type="NCBI Taxonomy" id="2126332"/>
    <lineage>
        <taxon>Bacteria</taxon>
        <taxon>Pseudomonadati</taxon>
        <taxon>Pseudomonadota</taxon>
        <taxon>Gammaproteobacteria</taxon>
        <taxon>Candidatus Kentrum</taxon>
    </lineage>
</organism>
<feature type="transmembrane region" description="Helical" evidence="1">
    <location>
        <begin position="30"/>
        <end position="52"/>
    </location>
</feature>
<reference evidence="2" key="1">
    <citation type="submission" date="2019-02" db="EMBL/GenBank/DDBJ databases">
        <authorList>
            <person name="Gruber-Vodicka R. H."/>
            <person name="Seah K. B. B."/>
        </authorList>
    </citation>
    <scope>NUCLEOTIDE SEQUENCE</scope>
    <source>
        <strain evidence="2">BECK_S127</strain>
    </source>
</reference>
<sequence>MPILFQLHANFESHSNRLTMNIRPHATSTAVLLAWVALITLFAIMMTAGVVLRPTNSLISLMFFALSALVGGYGLLRAIKGKTIFSIIVSAIGAIAIVGLLIPRQWDPDLTGAIRVIAALGFVAVLLWRWFFPPTD</sequence>
<keyword evidence="1" id="KW-1133">Transmembrane helix</keyword>
<protein>
    <submittedName>
        <fullName evidence="2">Uncharacterized protein</fullName>
    </submittedName>
</protein>
<proteinExistence type="predicted"/>
<keyword evidence="1" id="KW-0812">Transmembrane</keyword>
<gene>
    <name evidence="2" type="ORF">BECKSD772D_GA0070982_100457</name>
</gene>
<evidence type="ECO:0000256" key="1">
    <source>
        <dbReference type="SAM" id="Phobius"/>
    </source>
</evidence>
<name>A0A451BIB9_9GAMM</name>
<dbReference type="EMBL" id="CAADHB010000004">
    <property type="protein sequence ID" value="VFK77988.1"/>
    <property type="molecule type" value="Genomic_DNA"/>
</dbReference>
<evidence type="ECO:0000313" key="2">
    <source>
        <dbReference type="EMBL" id="VFK77988.1"/>
    </source>
</evidence>
<keyword evidence="1" id="KW-0472">Membrane</keyword>
<feature type="transmembrane region" description="Helical" evidence="1">
    <location>
        <begin position="58"/>
        <end position="76"/>
    </location>
</feature>
<dbReference type="AlphaFoldDB" id="A0A451BIB9"/>
<feature type="transmembrane region" description="Helical" evidence="1">
    <location>
        <begin position="114"/>
        <end position="132"/>
    </location>
</feature>
<accession>A0A451BIB9</accession>
<feature type="transmembrane region" description="Helical" evidence="1">
    <location>
        <begin position="83"/>
        <end position="102"/>
    </location>
</feature>